<dbReference type="NCBIfam" id="TIGR01549">
    <property type="entry name" value="HAD-SF-IA-v1"/>
    <property type="match status" value="1"/>
</dbReference>
<dbReference type="EC" id="3.-.-.-" evidence="1"/>
<dbReference type="SFLD" id="SFLDG01129">
    <property type="entry name" value="C1.5:_HAD__Beta-PGM__Phosphata"/>
    <property type="match status" value="1"/>
</dbReference>
<keyword evidence="1" id="KW-0378">Hydrolase</keyword>
<dbReference type="Gene3D" id="1.10.150.240">
    <property type="entry name" value="Putative phosphatase, domain 2"/>
    <property type="match status" value="1"/>
</dbReference>
<accession>A0A4V0Z7W3</accession>
<gene>
    <name evidence="1" type="primary">yfnB</name>
    <name evidence="1" type="ORF">PMF13cell1_03764</name>
</gene>
<dbReference type="KEGG" id="bpro:PMF13cell1_03764"/>
<dbReference type="PROSITE" id="PS01228">
    <property type="entry name" value="COF_1"/>
    <property type="match status" value="1"/>
</dbReference>
<dbReference type="InterPro" id="IPR023198">
    <property type="entry name" value="PGP-like_dom2"/>
</dbReference>
<organism evidence="1 2">
    <name type="scientific">Blautia producta</name>
    <dbReference type="NCBI Taxonomy" id="33035"/>
    <lineage>
        <taxon>Bacteria</taxon>
        <taxon>Bacillati</taxon>
        <taxon>Bacillota</taxon>
        <taxon>Clostridia</taxon>
        <taxon>Lachnospirales</taxon>
        <taxon>Lachnospiraceae</taxon>
        <taxon>Blautia</taxon>
    </lineage>
</organism>
<dbReference type="SFLD" id="SFLDS00003">
    <property type="entry name" value="Haloacid_Dehalogenase"/>
    <property type="match status" value="1"/>
</dbReference>
<dbReference type="Proteomes" id="UP000289794">
    <property type="component" value="Chromosome"/>
</dbReference>
<proteinExistence type="predicted"/>
<dbReference type="Gene3D" id="3.40.50.1000">
    <property type="entry name" value="HAD superfamily/HAD-like"/>
    <property type="match status" value="1"/>
</dbReference>
<dbReference type="InterPro" id="IPR006439">
    <property type="entry name" value="HAD-SF_hydro_IA"/>
</dbReference>
<dbReference type="AlphaFoldDB" id="A0A4V0Z7W3"/>
<dbReference type="NCBIfam" id="TIGR02254">
    <property type="entry name" value="YjjG_YfnB"/>
    <property type="match status" value="1"/>
</dbReference>
<name>A0A4V0Z7W3_9FIRM</name>
<dbReference type="InterPro" id="IPR052550">
    <property type="entry name" value="Pyrimidine_5'-ntase_YjjG"/>
</dbReference>
<dbReference type="GO" id="GO:0008253">
    <property type="term" value="F:5'-nucleotidase activity"/>
    <property type="evidence" value="ECO:0007669"/>
    <property type="project" value="InterPro"/>
</dbReference>
<evidence type="ECO:0000313" key="2">
    <source>
        <dbReference type="Proteomes" id="UP000289794"/>
    </source>
</evidence>
<dbReference type="Pfam" id="PF00702">
    <property type="entry name" value="Hydrolase"/>
    <property type="match status" value="1"/>
</dbReference>
<protein>
    <submittedName>
        <fullName evidence="1">HAD-hydrolase YfnB</fullName>
        <ecNumber evidence="1">3.-.-.-</ecNumber>
    </submittedName>
</protein>
<dbReference type="EMBL" id="CP035945">
    <property type="protein sequence ID" value="QBE98198.1"/>
    <property type="molecule type" value="Genomic_DNA"/>
</dbReference>
<reference evidence="1 2" key="1">
    <citation type="submission" date="2019-01" db="EMBL/GenBank/DDBJ databases">
        <title>PMF-metabolizing Aryl O-demethylase.</title>
        <authorList>
            <person name="Kim M."/>
        </authorList>
    </citation>
    <scope>NUCLEOTIDE SEQUENCE [LARGE SCALE GENOMIC DNA]</scope>
    <source>
        <strain evidence="1 2">PMF1</strain>
    </source>
</reference>
<dbReference type="PANTHER" id="PTHR47478:SF1">
    <property type="entry name" value="PYRIMIDINE 5'-NUCLEOTIDASE YJJG"/>
    <property type="match status" value="1"/>
</dbReference>
<dbReference type="SUPFAM" id="SSF56784">
    <property type="entry name" value="HAD-like"/>
    <property type="match status" value="1"/>
</dbReference>
<dbReference type="InterPro" id="IPR036412">
    <property type="entry name" value="HAD-like_sf"/>
</dbReference>
<dbReference type="PANTHER" id="PTHR47478">
    <property type="match status" value="1"/>
</dbReference>
<dbReference type="InterPro" id="IPR023214">
    <property type="entry name" value="HAD_sf"/>
</dbReference>
<dbReference type="InterPro" id="IPR011951">
    <property type="entry name" value="HAD-SF_hydro_IA_YjjG/PynA"/>
</dbReference>
<dbReference type="RefSeq" id="WP_130181705.1">
    <property type="nucleotide sequence ID" value="NZ_CP035945.1"/>
</dbReference>
<sequence length="227" mass="26713">MFKVILWDVDGTLLNFDKAEKYALRQCFIKFNLVECTDAMISRYAEINKRYWKRLEAGEITKEQVLLDRFSEFFQKEDICCDHVKEFNAEYQVRLGDKIFFNDNSKDLLERLNGRVKQYAVTNGTYIAQKRKLENSGLDVLFDDVFISDQIGFEKPDIRFFEYVWKKTGIYDKKDILIVGDSLTSDMQGGNNAGIHCCWYNPENLENNTTVKIDFLIHDLNEVEFLL</sequence>
<evidence type="ECO:0000313" key="1">
    <source>
        <dbReference type="EMBL" id="QBE98198.1"/>
    </source>
</evidence>